<comment type="similarity">
    <text evidence="2">Belongs to the SAICAR synthetase family.</text>
</comment>
<name>A0AAJ0DEV4_9PEZI</name>
<dbReference type="Proteomes" id="UP001271007">
    <property type="component" value="Unassembled WGS sequence"/>
</dbReference>
<organism evidence="11 12">
    <name type="scientific">Extremus antarcticus</name>
    <dbReference type="NCBI Taxonomy" id="702011"/>
    <lineage>
        <taxon>Eukaryota</taxon>
        <taxon>Fungi</taxon>
        <taxon>Dikarya</taxon>
        <taxon>Ascomycota</taxon>
        <taxon>Pezizomycotina</taxon>
        <taxon>Dothideomycetes</taxon>
        <taxon>Dothideomycetidae</taxon>
        <taxon>Mycosphaerellales</taxon>
        <taxon>Extremaceae</taxon>
        <taxon>Extremus</taxon>
    </lineage>
</organism>
<evidence type="ECO:0000256" key="3">
    <source>
        <dbReference type="ARBA" id="ARBA00012217"/>
    </source>
</evidence>
<dbReference type="PANTHER" id="PTHR43700">
    <property type="entry name" value="PHOSPHORIBOSYLAMINOIMIDAZOLE-SUCCINOCARBOXAMIDE SYNTHASE"/>
    <property type="match status" value="1"/>
</dbReference>
<keyword evidence="7" id="KW-0658">Purine biosynthesis</keyword>
<dbReference type="InterPro" id="IPR018236">
    <property type="entry name" value="SAICAR_synthetase_CS"/>
</dbReference>
<dbReference type="PROSITE" id="PS01058">
    <property type="entry name" value="SAICAR_SYNTHETASE_2"/>
    <property type="match status" value="1"/>
</dbReference>
<evidence type="ECO:0000256" key="4">
    <source>
        <dbReference type="ARBA" id="ARBA00016460"/>
    </source>
</evidence>
<keyword evidence="5 11" id="KW-0436">Ligase</keyword>
<dbReference type="GO" id="GO:0005524">
    <property type="term" value="F:ATP binding"/>
    <property type="evidence" value="ECO:0007669"/>
    <property type="project" value="UniProtKB-KW"/>
</dbReference>
<dbReference type="PROSITE" id="PS01057">
    <property type="entry name" value="SAICAR_SYNTHETASE_1"/>
    <property type="match status" value="1"/>
</dbReference>
<gene>
    <name evidence="11" type="primary">ADE1</name>
    <name evidence="11" type="ORF">LTR09_006366</name>
</gene>
<evidence type="ECO:0000256" key="6">
    <source>
        <dbReference type="ARBA" id="ARBA00022741"/>
    </source>
</evidence>
<dbReference type="FunFam" id="3.30.470.20:FF:000015">
    <property type="entry name" value="Phosphoribosylaminoimidazole-succinocarboxamide synthase"/>
    <property type="match status" value="1"/>
</dbReference>
<evidence type="ECO:0000256" key="5">
    <source>
        <dbReference type="ARBA" id="ARBA00022598"/>
    </source>
</evidence>
<dbReference type="InterPro" id="IPR028923">
    <property type="entry name" value="SAICAR_synt/ADE2_N"/>
</dbReference>
<evidence type="ECO:0000313" key="12">
    <source>
        <dbReference type="Proteomes" id="UP001271007"/>
    </source>
</evidence>
<dbReference type="EMBL" id="JAWDJX010000020">
    <property type="protein sequence ID" value="KAK3052512.1"/>
    <property type="molecule type" value="Genomic_DNA"/>
</dbReference>
<dbReference type="NCBIfam" id="NF010568">
    <property type="entry name" value="PRK13961.1"/>
    <property type="match status" value="1"/>
</dbReference>
<dbReference type="CDD" id="cd01414">
    <property type="entry name" value="SAICAR_synt_Sc"/>
    <property type="match status" value="1"/>
</dbReference>
<keyword evidence="8" id="KW-0067">ATP-binding</keyword>
<evidence type="ECO:0000256" key="2">
    <source>
        <dbReference type="ARBA" id="ARBA00010190"/>
    </source>
</evidence>
<evidence type="ECO:0000256" key="8">
    <source>
        <dbReference type="ARBA" id="ARBA00022840"/>
    </source>
</evidence>
<dbReference type="Gene3D" id="3.30.470.20">
    <property type="entry name" value="ATP-grasp fold, B domain"/>
    <property type="match status" value="1"/>
</dbReference>
<evidence type="ECO:0000256" key="1">
    <source>
        <dbReference type="ARBA" id="ARBA00004672"/>
    </source>
</evidence>
<comment type="pathway">
    <text evidence="1">Purine metabolism; IMP biosynthesis via de novo pathway; 5-amino-1-(5-phospho-D-ribosyl)imidazole-4-carboxamide from 5-amino-1-(5-phospho-D-ribosyl)imidazole-4-carboxylate: step 1/2.</text>
</comment>
<keyword evidence="6" id="KW-0547">Nucleotide-binding</keyword>
<dbReference type="GO" id="GO:0006189">
    <property type="term" value="P:'de novo' IMP biosynthetic process"/>
    <property type="evidence" value="ECO:0007669"/>
    <property type="project" value="TreeGrafter"/>
</dbReference>
<dbReference type="PANTHER" id="PTHR43700:SF1">
    <property type="entry name" value="PHOSPHORIBOSYLAMINOIMIDAZOLE-SUCCINOCARBOXAMIDE SYNTHASE"/>
    <property type="match status" value="1"/>
</dbReference>
<dbReference type="AlphaFoldDB" id="A0AAJ0DEV4"/>
<evidence type="ECO:0000256" key="9">
    <source>
        <dbReference type="ARBA" id="ARBA00030409"/>
    </source>
</evidence>
<dbReference type="GO" id="GO:0004639">
    <property type="term" value="F:phosphoribosylaminoimidazolesuccinocarboxamide synthase activity"/>
    <property type="evidence" value="ECO:0007669"/>
    <property type="project" value="UniProtKB-EC"/>
</dbReference>
<accession>A0AAJ0DEV4</accession>
<dbReference type="GO" id="GO:0005737">
    <property type="term" value="C:cytoplasm"/>
    <property type="evidence" value="ECO:0007669"/>
    <property type="project" value="TreeGrafter"/>
</dbReference>
<reference evidence="11" key="1">
    <citation type="submission" date="2023-04" db="EMBL/GenBank/DDBJ databases">
        <title>Black Yeasts Isolated from many extreme environments.</title>
        <authorList>
            <person name="Coleine C."/>
            <person name="Stajich J.E."/>
            <person name="Selbmann L."/>
        </authorList>
    </citation>
    <scope>NUCLEOTIDE SEQUENCE</scope>
    <source>
        <strain evidence="11">CCFEE 5312</strain>
    </source>
</reference>
<dbReference type="EC" id="6.3.2.6" evidence="3"/>
<feature type="domain" description="SAICAR synthetase/ADE2 N-terminal" evidence="10">
    <location>
        <begin position="20"/>
        <end position="279"/>
    </location>
</feature>
<dbReference type="SUPFAM" id="SSF56104">
    <property type="entry name" value="SAICAR synthase-like"/>
    <property type="match status" value="1"/>
</dbReference>
<dbReference type="InterPro" id="IPR001636">
    <property type="entry name" value="SAICAR_synth"/>
</dbReference>
<keyword evidence="12" id="KW-1185">Reference proteome</keyword>
<comment type="caution">
    <text evidence="11">The sequence shown here is derived from an EMBL/GenBank/DDBJ whole genome shotgun (WGS) entry which is preliminary data.</text>
</comment>
<dbReference type="NCBIfam" id="TIGR00081">
    <property type="entry name" value="purC"/>
    <property type="match status" value="1"/>
</dbReference>
<evidence type="ECO:0000259" key="10">
    <source>
        <dbReference type="Pfam" id="PF01259"/>
    </source>
</evidence>
<dbReference type="Pfam" id="PF01259">
    <property type="entry name" value="SAICAR_synt"/>
    <property type="match status" value="1"/>
</dbReference>
<dbReference type="HAMAP" id="MF_00137">
    <property type="entry name" value="SAICAR_synth"/>
    <property type="match status" value="1"/>
</dbReference>
<protein>
    <recommendedName>
        <fullName evidence="4">Phosphoribosylaminoimidazole-succinocarboxamide synthase</fullName>
        <ecNumber evidence="3">6.3.2.6</ecNumber>
    </recommendedName>
    <alternativeName>
        <fullName evidence="9">SAICAR synthetase</fullName>
    </alternativeName>
</protein>
<evidence type="ECO:0000256" key="7">
    <source>
        <dbReference type="ARBA" id="ARBA00022755"/>
    </source>
</evidence>
<dbReference type="Gene3D" id="3.30.200.20">
    <property type="entry name" value="Phosphorylase Kinase, domain 1"/>
    <property type="match status" value="1"/>
</dbReference>
<evidence type="ECO:0000313" key="11">
    <source>
        <dbReference type="EMBL" id="KAK3052512.1"/>
    </source>
</evidence>
<proteinExistence type="inferred from homology"/>
<sequence>MNTNQAITTIELEGKGLRKIASGKVREIFEIDSSTLIFVATDRISAYDVILNNGIPGKGELLTQISTYWFKLITSKLPMLKNHLITTDLPPTLHGTDLANVLEGRSMQVRRYQIIPLESIVRGYITGSAWKEYQTHGTVHGISMPAGLRESQKLDEALWTPSTKAEAGEHDENISPARAAEIVGTDVAKKVENVSLQIYELARDYAAERGIIIADTKFEFGWDPELKEVVLVDEVLTPDSSRFWPAEKYEIGRGQESFDKQYLRDWLVKEGLKGKEGVDMPKHVVEETVKKYREAYDKLTRE</sequence>